<evidence type="ECO:0000259" key="6">
    <source>
        <dbReference type="Pfam" id="PF00171"/>
    </source>
</evidence>
<dbReference type="SUPFAM" id="SSF53720">
    <property type="entry name" value="ALDH-like"/>
    <property type="match status" value="1"/>
</dbReference>
<dbReference type="Gene3D" id="3.40.605.10">
    <property type="entry name" value="Aldehyde Dehydrogenase, Chain A, domain 1"/>
    <property type="match status" value="1"/>
</dbReference>
<dbReference type="EMBL" id="CP018135">
    <property type="protein sequence ID" value="APF41151.1"/>
    <property type="molecule type" value="Genomic_DNA"/>
</dbReference>
<dbReference type="GO" id="GO:0016620">
    <property type="term" value="F:oxidoreductase activity, acting on the aldehyde or oxo group of donors, NAD or NADP as acceptor"/>
    <property type="evidence" value="ECO:0007669"/>
    <property type="project" value="InterPro"/>
</dbReference>
<dbReference type="InterPro" id="IPR016162">
    <property type="entry name" value="Ald_DH_N"/>
</dbReference>
<dbReference type="InterPro" id="IPR029510">
    <property type="entry name" value="Ald_DH_CS_GLU"/>
</dbReference>
<evidence type="ECO:0000256" key="1">
    <source>
        <dbReference type="ARBA" id="ARBA00009986"/>
    </source>
</evidence>
<reference evidence="7 8" key="1">
    <citation type="submission" date="2016-11" db="EMBL/GenBank/DDBJ databases">
        <title>Genome sequencing of Zhihengliuella aestuarii B18 antagonistic to Plasmodiophora brassicae.</title>
        <authorList>
            <person name="Luo Y."/>
        </authorList>
    </citation>
    <scope>NUCLEOTIDE SEQUENCE [LARGE SCALE GENOMIC DNA]</scope>
    <source>
        <strain evidence="7 8">B18</strain>
    </source>
</reference>
<organism evidence="7 8">
    <name type="scientific">Neomicrococcus aestuarii</name>
    <dbReference type="NCBI Taxonomy" id="556325"/>
    <lineage>
        <taxon>Bacteria</taxon>
        <taxon>Bacillati</taxon>
        <taxon>Actinomycetota</taxon>
        <taxon>Actinomycetes</taxon>
        <taxon>Micrococcales</taxon>
        <taxon>Micrococcaceae</taxon>
        <taxon>Neomicrococcus</taxon>
    </lineage>
</organism>
<sequence>MTLFDQSTWENKININGWRDATVTDDALEPATGNKLASVGMASVDDVKEAAHVAAKAQKDWAKKKPEERAAILRKAGMLFEEHAPEIHEWIMKESGAIQGKAGLETHVAANECFDASALPHHSQGDVLASDDNRWSFARRRPVGVVSVIAPFNFPLILSIRAVAPALALGNAVLLKPDPRTAVCGGVVLMRIFEEAGLPAGVLSLLPGGADVGAAVVEAPEVSVIAFTGSTNAGRKIGETAGRLLKRAHLELGGNNAMIVLPGADLAKAASAAAFGSFMHQGQICMSTGRHLVHESIHDEYVAALSEKAKHLPAGNPATEQVALGPIIDENQLKKVDALVQDSVVQGATVTAGGAIKEGLFYQPTVLTDMKVEHPAWNQEIFGPVAPVMKFSTVEEAVELANNSDLGLSISILGDVGLAMQIADQLDSGKVHINEQTVMDESQAPFGGVKNSGNGTRIGGATANIESFTEIQWLTMRPEIAPYPF</sequence>
<evidence type="ECO:0000256" key="2">
    <source>
        <dbReference type="ARBA" id="ARBA00023002"/>
    </source>
</evidence>
<evidence type="ECO:0000256" key="5">
    <source>
        <dbReference type="RuleBase" id="RU003345"/>
    </source>
</evidence>
<evidence type="ECO:0000313" key="8">
    <source>
        <dbReference type="Proteomes" id="UP000183530"/>
    </source>
</evidence>
<gene>
    <name evidence="7" type="ORF">BHE16_09250</name>
</gene>
<dbReference type="PROSITE" id="PS00687">
    <property type="entry name" value="ALDEHYDE_DEHYDR_GLU"/>
    <property type="match status" value="1"/>
</dbReference>
<name>A0A1L2ZQ57_9MICC</name>
<keyword evidence="3" id="KW-0520">NAD</keyword>
<dbReference type="AlphaFoldDB" id="A0A1L2ZQ57"/>
<keyword evidence="8" id="KW-1185">Reference proteome</keyword>
<dbReference type="PANTHER" id="PTHR42986:SF1">
    <property type="entry name" value="BENZALDEHYDE DEHYDROGENASE YFMT"/>
    <property type="match status" value="1"/>
</dbReference>
<proteinExistence type="inferred from homology"/>
<feature type="domain" description="Aldehyde dehydrogenase" evidence="6">
    <location>
        <begin position="26"/>
        <end position="473"/>
    </location>
</feature>
<accession>A0A1L2ZQ57</accession>
<dbReference type="InterPro" id="IPR015590">
    <property type="entry name" value="Aldehyde_DH_dom"/>
</dbReference>
<dbReference type="PANTHER" id="PTHR42986">
    <property type="entry name" value="BENZALDEHYDE DEHYDROGENASE YFMT"/>
    <property type="match status" value="1"/>
</dbReference>
<dbReference type="RefSeq" id="WP_071894622.1">
    <property type="nucleotide sequence ID" value="NZ_CP018135.1"/>
</dbReference>
<protein>
    <submittedName>
        <fullName evidence="7">Benzaldehyde dehydrogenase</fullName>
    </submittedName>
</protein>
<evidence type="ECO:0000256" key="3">
    <source>
        <dbReference type="ARBA" id="ARBA00023027"/>
    </source>
</evidence>
<dbReference type="OrthoDB" id="6882680at2"/>
<dbReference type="Pfam" id="PF00171">
    <property type="entry name" value="Aldedh"/>
    <property type="match status" value="1"/>
</dbReference>
<dbReference type="CDD" id="cd07152">
    <property type="entry name" value="ALDH_BenzADH"/>
    <property type="match status" value="1"/>
</dbReference>
<feature type="active site" evidence="4">
    <location>
        <position position="251"/>
    </location>
</feature>
<dbReference type="Proteomes" id="UP000183530">
    <property type="component" value="Chromosome"/>
</dbReference>
<dbReference type="Gene3D" id="3.40.309.10">
    <property type="entry name" value="Aldehyde Dehydrogenase, Chain A, domain 2"/>
    <property type="match status" value="1"/>
</dbReference>
<dbReference type="KEGG" id="nae:BHE16_09250"/>
<dbReference type="InterPro" id="IPR016161">
    <property type="entry name" value="Ald_DH/histidinol_DH"/>
</dbReference>
<dbReference type="STRING" id="556325.BHE16_09250"/>
<comment type="similarity">
    <text evidence="1 5">Belongs to the aldehyde dehydrogenase family.</text>
</comment>
<evidence type="ECO:0000313" key="7">
    <source>
        <dbReference type="EMBL" id="APF41151.1"/>
    </source>
</evidence>
<dbReference type="InterPro" id="IPR016163">
    <property type="entry name" value="Ald_DH_C"/>
</dbReference>
<evidence type="ECO:0000256" key="4">
    <source>
        <dbReference type="PROSITE-ProRule" id="PRU10007"/>
    </source>
</evidence>
<keyword evidence="2 5" id="KW-0560">Oxidoreductase</keyword>